<protein>
    <recommendedName>
        <fullName evidence="12">FYVE-type domain-containing protein</fullName>
    </recommendedName>
</protein>
<dbReference type="AlphaFoldDB" id="A0AAV2RW46"/>
<dbReference type="PANTHER" id="PTHR46715:SF1">
    <property type="entry name" value="1-PHOSPHATIDYLINOSITOL 3-PHOSPHATE 5-KINASE"/>
    <property type="match status" value="1"/>
</dbReference>
<evidence type="ECO:0000313" key="14">
    <source>
        <dbReference type="Proteomes" id="UP001497623"/>
    </source>
</evidence>
<dbReference type="SUPFAM" id="SSF57903">
    <property type="entry name" value="FYVE/PHD zinc finger"/>
    <property type="match status" value="1"/>
</dbReference>
<keyword evidence="4" id="KW-0808">Transferase</keyword>
<feature type="domain" description="FYVE-type" evidence="12">
    <location>
        <begin position="186"/>
        <end position="233"/>
    </location>
</feature>
<evidence type="ECO:0000313" key="13">
    <source>
        <dbReference type="EMBL" id="CAL4147884.1"/>
    </source>
</evidence>
<feature type="compositionally biased region" description="Polar residues" evidence="11">
    <location>
        <begin position="82"/>
        <end position="97"/>
    </location>
</feature>
<dbReference type="GO" id="GO:0032438">
    <property type="term" value="P:melanosome organization"/>
    <property type="evidence" value="ECO:0007669"/>
    <property type="project" value="TreeGrafter"/>
</dbReference>
<evidence type="ECO:0000256" key="11">
    <source>
        <dbReference type="SAM" id="MobiDB-lite"/>
    </source>
</evidence>
<evidence type="ECO:0000259" key="12">
    <source>
        <dbReference type="PROSITE" id="PS50178"/>
    </source>
</evidence>
<organism evidence="13 14">
    <name type="scientific">Meganyctiphanes norvegica</name>
    <name type="common">Northern krill</name>
    <name type="synonym">Thysanopoda norvegica</name>
    <dbReference type="NCBI Taxonomy" id="48144"/>
    <lineage>
        <taxon>Eukaryota</taxon>
        <taxon>Metazoa</taxon>
        <taxon>Ecdysozoa</taxon>
        <taxon>Arthropoda</taxon>
        <taxon>Crustacea</taxon>
        <taxon>Multicrustacea</taxon>
        <taxon>Malacostraca</taxon>
        <taxon>Eumalacostraca</taxon>
        <taxon>Eucarida</taxon>
        <taxon>Euphausiacea</taxon>
        <taxon>Euphausiidae</taxon>
        <taxon>Meganyctiphanes</taxon>
    </lineage>
</organism>
<name>A0AAV2RW46_MEGNR</name>
<proteinExistence type="predicted"/>
<dbReference type="SMART" id="SM00064">
    <property type="entry name" value="FYVE"/>
    <property type="match status" value="1"/>
</dbReference>
<dbReference type="Pfam" id="PF01363">
    <property type="entry name" value="FYVE"/>
    <property type="match status" value="1"/>
</dbReference>
<dbReference type="GO" id="GO:0090385">
    <property type="term" value="P:phagosome-lysosome fusion"/>
    <property type="evidence" value="ECO:0007669"/>
    <property type="project" value="TreeGrafter"/>
</dbReference>
<keyword evidence="5" id="KW-0479">Metal-binding</keyword>
<dbReference type="PANTHER" id="PTHR46715">
    <property type="entry name" value="1-PHOSPHATIDYLINOSITOL 3-PHOSPHATE 5-KINASE"/>
    <property type="match status" value="1"/>
</dbReference>
<dbReference type="GO" id="GO:1903426">
    <property type="term" value="P:regulation of reactive oxygen species biosynthetic process"/>
    <property type="evidence" value="ECO:0007669"/>
    <property type="project" value="TreeGrafter"/>
</dbReference>
<feature type="compositionally biased region" description="Polar residues" evidence="11">
    <location>
        <begin position="121"/>
        <end position="130"/>
    </location>
</feature>
<dbReference type="GO" id="GO:0008270">
    <property type="term" value="F:zinc ion binding"/>
    <property type="evidence" value="ECO:0007669"/>
    <property type="project" value="UniProtKB-KW"/>
</dbReference>
<dbReference type="InterPro" id="IPR013083">
    <property type="entry name" value="Znf_RING/FYVE/PHD"/>
</dbReference>
<dbReference type="FunFam" id="3.30.40.10:FF:000510">
    <property type="entry name" value="Phosphatidylinositol 3,5-kinase"/>
    <property type="match status" value="1"/>
</dbReference>
<comment type="subcellular location">
    <subcellularLocation>
        <location evidence="2">Cytoplasm</location>
    </subcellularLocation>
    <subcellularLocation>
        <location evidence="1">Endosome</location>
    </subcellularLocation>
</comment>
<feature type="non-terminal residue" evidence="13">
    <location>
        <position position="233"/>
    </location>
</feature>
<keyword evidence="3" id="KW-0963">Cytoplasm</keyword>
<sequence>MSNVKAAPSRGDGPKSLSDIVGSPTSLTEFGPLTPDEKPQGYGFSISNFFRKAVRGSSPSRKLRSETNSSTSSSACLDNQERSNSIVSDTPMNSPLHTTVVPEDGPGWLEKSRHDSDNEGSECSTTSSMTSLISKLGPAVVAKHDADKHDRNLPNVLIRIKNIIDKRGTTPQQYKDSDFKQYWLPDSVSRECYECEEKFTTFRRRHHCRVCGQIFCSRCCNRMIPGRIIGYTG</sequence>
<evidence type="ECO:0000256" key="4">
    <source>
        <dbReference type="ARBA" id="ARBA00022679"/>
    </source>
</evidence>
<dbReference type="Proteomes" id="UP001497623">
    <property type="component" value="Unassembled WGS sequence"/>
</dbReference>
<dbReference type="EMBL" id="CAXKWB010036292">
    <property type="protein sequence ID" value="CAL4147884.1"/>
    <property type="molecule type" value="Genomic_DNA"/>
</dbReference>
<keyword evidence="6" id="KW-0967">Endosome</keyword>
<evidence type="ECO:0000256" key="8">
    <source>
        <dbReference type="ARBA" id="ARBA00022786"/>
    </source>
</evidence>
<dbReference type="GO" id="GO:0012506">
    <property type="term" value="C:vesicle membrane"/>
    <property type="evidence" value="ECO:0007669"/>
    <property type="project" value="TreeGrafter"/>
</dbReference>
<dbReference type="InterPro" id="IPR011011">
    <property type="entry name" value="Znf_FYVE_PHD"/>
</dbReference>
<evidence type="ECO:0000256" key="5">
    <source>
        <dbReference type="ARBA" id="ARBA00022723"/>
    </source>
</evidence>
<dbReference type="PROSITE" id="PS50178">
    <property type="entry name" value="ZF_FYVE"/>
    <property type="match status" value="1"/>
</dbReference>
<gene>
    <name evidence="13" type="ORF">MNOR_LOCUS30141</name>
</gene>
<evidence type="ECO:0000256" key="9">
    <source>
        <dbReference type="ARBA" id="ARBA00022833"/>
    </source>
</evidence>
<dbReference type="GO" id="GO:0005768">
    <property type="term" value="C:endosome"/>
    <property type="evidence" value="ECO:0007669"/>
    <property type="project" value="UniProtKB-SubCell"/>
</dbReference>
<dbReference type="GO" id="GO:0052810">
    <property type="term" value="F:1-phosphatidylinositol-5-kinase activity"/>
    <property type="evidence" value="ECO:0007669"/>
    <property type="project" value="TreeGrafter"/>
</dbReference>
<evidence type="ECO:0000256" key="6">
    <source>
        <dbReference type="ARBA" id="ARBA00022753"/>
    </source>
</evidence>
<dbReference type="Gene3D" id="3.30.40.10">
    <property type="entry name" value="Zinc/RING finger domain, C3HC4 (zinc finger)"/>
    <property type="match status" value="1"/>
</dbReference>
<feature type="region of interest" description="Disordered" evidence="11">
    <location>
        <begin position="1"/>
        <end position="130"/>
    </location>
</feature>
<evidence type="ECO:0000256" key="1">
    <source>
        <dbReference type="ARBA" id="ARBA00004177"/>
    </source>
</evidence>
<evidence type="ECO:0000256" key="3">
    <source>
        <dbReference type="ARBA" id="ARBA00022490"/>
    </source>
</evidence>
<keyword evidence="9" id="KW-0862">Zinc</keyword>
<dbReference type="InterPro" id="IPR043548">
    <property type="entry name" value="PIKfyve"/>
</dbReference>
<comment type="caution">
    <text evidence="13">The sequence shown here is derived from an EMBL/GenBank/DDBJ whole genome shotgun (WGS) entry which is preliminary data.</text>
</comment>
<keyword evidence="14" id="KW-1185">Reference proteome</keyword>
<keyword evidence="7 10" id="KW-0863">Zinc-finger</keyword>
<evidence type="ECO:0000256" key="2">
    <source>
        <dbReference type="ARBA" id="ARBA00004496"/>
    </source>
</evidence>
<evidence type="ECO:0000256" key="10">
    <source>
        <dbReference type="PROSITE-ProRule" id="PRU00091"/>
    </source>
</evidence>
<keyword evidence="8" id="KW-0833">Ubl conjugation pathway</keyword>
<dbReference type="GO" id="GO:0000285">
    <property type="term" value="F:1-phosphatidylinositol-3-phosphate 5-kinase activity"/>
    <property type="evidence" value="ECO:0007669"/>
    <property type="project" value="InterPro"/>
</dbReference>
<dbReference type="InterPro" id="IPR000306">
    <property type="entry name" value="Znf_FYVE"/>
</dbReference>
<dbReference type="InterPro" id="IPR017455">
    <property type="entry name" value="Znf_FYVE-rel"/>
</dbReference>
<reference evidence="13 14" key="1">
    <citation type="submission" date="2024-05" db="EMBL/GenBank/DDBJ databases">
        <authorList>
            <person name="Wallberg A."/>
        </authorList>
    </citation>
    <scope>NUCLEOTIDE SEQUENCE [LARGE SCALE GENOMIC DNA]</scope>
</reference>
<evidence type="ECO:0000256" key="7">
    <source>
        <dbReference type="ARBA" id="ARBA00022771"/>
    </source>
</evidence>
<accession>A0AAV2RW46</accession>